<protein>
    <recommendedName>
        <fullName evidence="12">Trichome birefringence-like N-terminal domain-containing protein</fullName>
    </recommendedName>
</protein>
<dbReference type="EMBL" id="JAIWQS010000002">
    <property type="protein sequence ID" value="KAJ8771521.1"/>
    <property type="molecule type" value="Genomic_DNA"/>
</dbReference>
<dbReference type="PANTHER" id="PTHR32285:SF18">
    <property type="entry name" value="PROTEIN TRICHOME BIREFRINGENCE-LIKE 18"/>
    <property type="match status" value="1"/>
</dbReference>
<dbReference type="InterPro" id="IPR025846">
    <property type="entry name" value="TBL_N"/>
</dbReference>
<dbReference type="GO" id="GO:0016020">
    <property type="term" value="C:membrane"/>
    <property type="evidence" value="ECO:0007669"/>
    <property type="project" value="UniProtKB-SubCell"/>
</dbReference>
<feature type="compositionally biased region" description="Basic and acidic residues" evidence="7">
    <location>
        <begin position="133"/>
        <end position="153"/>
    </location>
</feature>
<evidence type="ECO:0000256" key="6">
    <source>
        <dbReference type="ARBA" id="ARBA00023136"/>
    </source>
</evidence>
<dbReference type="InterPro" id="IPR026057">
    <property type="entry name" value="TBL_C"/>
</dbReference>
<evidence type="ECO:0008006" key="12">
    <source>
        <dbReference type="Google" id="ProtNLM"/>
    </source>
</evidence>
<dbReference type="Proteomes" id="UP001159364">
    <property type="component" value="Linkage Group LG02"/>
</dbReference>
<evidence type="ECO:0000259" key="9">
    <source>
        <dbReference type="Pfam" id="PF14416"/>
    </source>
</evidence>
<dbReference type="PANTHER" id="PTHR32285">
    <property type="entry name" value="PROTEIN TRICHOME BIREFRINGENCE-LIKE 9-RELATED"/>
    <property type="match status" value="1"/>
</dbReference>
<dbReference type="GO" id="GO:0016413">
    <property type="term" value="F:O-acetyltransferase activity"/>
    <property type="evidence" value="ECO:0007669"/>
    <property type="project" value="InterPro"/>
</dbReference>
<keyword evidence="4" id="KW-0735">Signal-anchor</keyword>
<evidence type="ECO:0000313" key="11">
    <source>
        <dbReference type="Proteomes" id="UP001159364"/>
    </source>
</evidence>
<evidence type="ECO:0000256" key="7">
    <source>
        <dbReference type="SAM" id="MobiDB-lite"/>
    </source>
</evidence>
<comment type="caution">
    <text evidence="10">The sequence shown here is derived from an EMBL/GenBank/DDBJ whole genome shotgun (WGS) entry which is preliminary data.</text>
</comment>
<evidence type="ECO:0000256" key="4">
    <source>
        <dbReference type="ARBA" id="ARBA00022968"/>
    </source>
</evidence>
<dbReference type="Pfam" id="PF14416">
    <property type="entry name" value="PMR5N"/>
    <property type="match status" value="1"/>
</dbReference>
<evidence type="ECO:0000256" key="1">
    <source>
        <dbReference type="ARBA" id="ARBA00004167"/>
    </source>
</evidence>
<dbReference type="AlphaFoldDB" id="A0AAV8TWY8"/>
<proteinExistence type="inferred from homology"/>
<keyword evidence="5" id="KW-1133">Transmembrane helix</keyword>
<evidence type="ECO:0000256" key="2">
    <source>
        <dbReference type="ARBA" id="ARBA00007727"/>
    </source>
</evidence>
<keyword evidence="11" id="KW-1185">Reference proteome</keyword>
<name>A0AAV8TWY8_9ROSI</name>
<gene>
    <name evidence="10" type="ORF">K2173_026698</name>
</gene>
<comment type="subcellular location">
    <subcellularLocation>
        <location evidence="1">Membrane</location>
        <topology evidence="1">Single-pass membrane protein</topology>
    </subcellularLocation>
</comment>
<accession>A0AAV8TWY8</accession>
<feature type="compositionally biased region" description="Polar residues" evidence="7">
    <location>
        <begin position="73"/>
        <end position="92"/>
    </location>
</feature>
<feature type="compositionally biased region" description="Polar residues" evidence="7">
    <location>
        <begin position="154"/>
        <end position="163"/>
    </location>
</feature>
<keyword evidence="3" id="KW-0812">Transmembrane</keyword>
<organism evidence="10 11">
    <name type="scientific">Erythroxylum novogranatense</name>
    <dbReference type="NCBI Taxonomy" id="1862640"/>
    <lineage>
        <taxon>Eukaryota</taxon>
        <taxon>Viridiplantae</taxon>
        <taxon>Streptophyta</taxon>
        <taxon>Embryophyta</taxon>
        <taxon>Tracheophyta</taxon>
        <taxon>Spermatophyta</taxon>
        <taxon>Magnoliopsida</taxon>
        <taxon>eudicotyledons</taxon>
        <taxon>Gunneridae</taxon>
        <taxon>Pentapetalae</taxon>
        <taxon>rosids</taxon>
        <taxon>fabids</taxon>
        <taxon>Malpighiales</taxon>
        <taxon>Erythroxylaceae</taxon>
        <taxon>Erythroxylum</taxon>
    </lineage>
</organism>
<feature type="region of interest" description="Disordered" evidence="7">
    <location>
        <begin position="71"/>
        <end position="92"/>
    </location>
</feature>
<comment type="similarity">
    <text evidence="2">Belongs to the PC-esterase family. TBL subfamily.</text>
</comment>
<evidence type="ECO:0000259" key="8">
    <source>
        <dbReference type="Pfam" id="PF13839"/>
    </source>
</evidence>
<keyword evidence="6" id="KW-0472">Membrane</keyword>
<reference evidence="10 11" key="1">
    <citation type="submission" date="2021-09" db="EMBL/GenBank/DDBJ databases">
        <title>Genomic insights and catalytic innovation underlie evolution of tropane alkaloids biosynthesis.</title>
        <authorList>
            <person name="Wang Y.-J."/>
            <person name="Tian T."/>
            <person name="Huang J.-P."/>
            <person name="Huang S.-X."/>
        </authorList>
    </citation>
    <scope>NUCLEOTIDE SEQUENCE [LARGE SCALE GENOMIC DNA]</scope>
    <source>
        <strain evidence="10">KIB-2018</strain>
        <tissue evidence="10">Leaf</tissue>
    </source>
</reference>
<feature type="region of interest" description="Disordered" evidence="7">
    <location>
        <begin position="113"/>
        <end position="163"/>
    </location>
</feature>
<dbReference type="Pfam" id="PF13839">
    <property type="entry name" value="PC-Esterase"/>
    <property type="match status" value="1"/>
</dbReference>
<evidence type="ECO:0000313" key="10">
    <source>
        <dbReference type="EMBL" id="KAJ8771521.1"/>
    </source>
</evidence>
<evidence type="ECO:0000256" key="3">
    <source>
        <dbReference type="ARBA" id="ARBA00022692"/>
    </source>
</evidence>
<evidence type="ECO:0000256" key="5">
    <source>
        <dbReference type="ARBA" id="ARBA00022989"/>
    </source>
</evidence>
<sequence>MKMASLSYLMVSLGGLVLFLVLGSLLLVPYPIGTTIHTYFDDTVNSSKLVLTTGNGDQTLIEGHQEINAHVTPDNSLSGSNLETPVSSSGVNGTADVTDKNLQSVISLQVAANDTREENKEKARTNSVIPSIDVKRTLPGDSGIADRKSDDSNRATSPRTKPTISAVTGDEIKTMSDDSGCDLYHGSWFYDPSGPLYTNNTCPIITQTHNCQGNGRPDGEYEYWRWKPSRCDLPRFETKKFLELMRGKTLAFIGDSLARNQMESMLCILWQVEVPKTRANRILQRYYFNSTSTMIVRIWSSWLVHQTSERFEFAPEGIVKLHLDTPDKNVMKFFPNFDVIVISSGHWFTRQSDSSPPMKVNNIKAFEISVETILTSLVTHPNYTGLTILRSYSPAYYETGAWNFGGSCTGKVKPLVPGELVENNTTSVKHRKQVTGFDSAIKKKTNKSKLKLMDITEAFSYRHDGHPGPYTKRGPDGRPTSLDCLHWCLPGPVDTWNELLLEIIQREIDLKYQVA</sequence>
<feature type="domain" description="Trichome birefringence-like C-terminal" evidence="8">
    <location>
        <begin position="233"/>
        <end position="502"/>
    </location>
</feature>
<feature type="domain" description="Trichome birefringence-like N-terminal" evidence="9">
    <location>
        <begin position="180"/>
        <end position="232"/>
    </location>
</feature>
<dbReference type="GO" id="GO:0005794">
    <property type="term" value="C:Golgi apparatus"/>
    <property type="evidence" value="ECO:0007669"/>
    <property type="project" value="TreeGrafter"/>
</dbReference>
<dbReference type="InterPro" id="IPR029962">
    <property type="entry name" value="TBL"/>
</dbReference>
<feature type="compositionally biased region" description="Basic and acidic residues" evidence="7">
    <location>
        <begin position="114"/>
        <end position="124"/>
    </location>
</feature>